<organism evidence="6">
    <name type="scientific">Timspurckia oligopyrenoides</name>
    <dbReference type="NCBI Taxonomy" id="708627"/>
    <lineage>
        <taxon>Eukaryota</taxon>
        <taxon>Rhodophyta</taxon>
        <taxon>Bangiophyceae</taxon>
        <taxon>Porphyridiales</taxon>
        <taxon>Porphyridiaceae</taxon>
        <taxon>Timspurckia</taxon>
    </lineage>
</organism>
<dbReference type="EMBL" id="HBFP01012933">
    <property type="protein sequence ID" value="CAD8824940.1"/>
    <property type="molecule type" value="Transcribed_RNA"/>
</dbReference>
<evidence type="ECO:0000256" key="5">
    <source>
        <dbReference type="ARBA" id="ARBA00022801"/>
    </source>
</evidence>
<evidence type="ECO:0000313" key="6">
    <source>
        <dbReference type="EMBL" id="CAD8824940.1"/>
    </source>
</evidence>
<proteinExistence type="predicted"/>
<dbReference type="GO" id="GO:0006281">
    <property type="term" value="P:DNA repair"/>
    <property type="evidence" value="ECO:0007669"/>
    <property type="project" value="InterPro"/>
</dbReference>
<dbReference type="GO" id="GO:0005737">
    <property type="term" value="C:cytoplasm"/>
    <property type="evidence" value="ECO:0007669"/>
    <property type="project" value="UniProtKB-SubCell"/>
</dbReference>
<name>A0A7S0ZLG0_9RHOD</name>
<evidence type="ECO:0008006" key="7">
    <source>
        <dbReference type="Google" id="ProtNLM"/>
    </source>
</evidence>
<sequence>MSFDISKLCETQVMLGAQAKLYDEHKSWKNLFPQSSETHAIESMDFLLNSFSDPQELREFLYNSGLKYACGADISVSTKDPYFAVGVLVVIDVLSLSVIYQDIIQLDSNLLQVPYLPGFLGLRETPIIVKLIQNLRQKRPDLCVESNGPQVILCDGNGRLHPRRCGLATHLGVSENIVAFGVAKTYLEIDGISSESIQAKLQIGVDSIQNQAENAGSRKNHVQWIMTEDNIPEKLGAIVFPYKPAKNAVYVSIGHRISLESAVLITLSLMKFRVVEPIRQADLIGREYIRMHQSQQNITNP</sequence>
<dbReference type="CDD" id="cd06559">
    <property type="entry name" value="Endonuclease_V"/>
    <property type="match status" value="1"/>
</dbReference>
<dbReference type="Pfam" id="PF04493">
    <property type="entry name" value="Endonuclease_5"/>
    <property type="match status" value="1"/>
</dbReference>
<dbReference type="PANTHER" id="PTHR28511">
    <property type="entry name" value="ENDONUCLEASE V"/>
    <property type="match status" value="1"/>
</dbReference>
<dbReference type="InterPro" id="IPR007581">
    <property type="entry name" value="Endonuclease-V"/>
</dbReference>
<keyword evidence="2" id="KW-0963">Cytoplasm</keyword>
<keyword evidence="3" id="KW-0540">Nuclease</keyword>
<evidence type="ECO:0000256" key="4">
    <source>
        <dbReference type="ARBA" id="ARBA00022759"/>
    </source>
</evidence>
<dbReference type="GO" id="GO:0016891">
    <property type="term" value="F:RNA endonuclease activity producing 5'-phosphomonoesters, hydrolytic mechanism"/>
    <property type="evidence" value="ECO:0007669"/>
    <property type="project" value="TreeGrafter"/>
</dbReference>
<keyword evidence="4" id="KW-0255">Endonuclease</keyword>
<keyword evidence="5" id="KW-0378">Hydrolase</keyword>
<evidence type="ECO:0000256" key="3">
    <source>
        <dbReference type="ARBA" id="ARBA00022722"/>
    </source>
</evidence>
<evidence type="ECO:0000256" key="2">
    <source>
        <dbReference type="ARBA" id="ARBA00022490"/>
    </source>
</evidence>
<dbReference type="GO" id="GO:0003727">
    <property type="term" value="F:single-stranded RNA binding"/>
    <property type="evidence" value="ECO:0007669"/>
    <property type="project" value="TreeGrafter"/>
</dbReference>
<reference evidence="6" key="1">
    <citation type="submission" date="2021-01" db="EMBL/GenBank/DDBJ databases">
        <authorList>
            <person name="Corre E."/>
            <person name="Pelletier E."/>
            <person name="Niang G."/>
            <person name="Scheremetjew M."/>
            <person name="Finn R."/>
            <person name="Kale V."/>
            <person name="Holt S."/>
            <person name="Cochrane G."/>
            <person name="Meng A."/>
            <person name="Brown T."/>
            <person name="Cohen L."/>
        </authorList>
    </citation>
    <scope>NUCLEOTIDE SEQUENCE</scope>
    <source>
        <strain evidence="6">CCMP3278</strain>
    </source>
</reference>
<gene>
    <name evidence="6" type="ORF">TOLI1172_LOCUS9339</name>
</gene>
<comment type="subcellular location">
    <subcellularLocation>
        <location evidence="1">Cytoplasm</location>
    </subcellularLocation>
</comment>
<protein>
    <recommendedName>
        <fullName evidence="7">Endonuclease V</fullName>
    </recommendedName>
</protein>
<evidence type="ECO:0000256" key="1">
    <source>
        <dbReference type="ARBA" id="ARBA00004496"/>
    </source>
</evidence>
<accession>A0A7S0ZLG0</accession>
<dbReference type="AlphaFoldDB" id="A0A7S0ZLG0"/>
<dbReference type="GO" id="GO:0005730">
    <property type="term" value="C:nucleolus"/>
    <property type="evidence" value="ECO:0007669"/>
    <property type="project" value="TreeGrafter"/>
</dbReference>
<dbReference type="PANTHER" id="PTHR28511:SF1">
    <property type="entry name" value="ENDONUCLEASE V"/>
    <property type="match status" value="1"/>
</dbReference>
<dbReference type="Gene3D" id="3.30.2170.10">
    <property type="entry name" value="archaeoglobus fulgidus dsm 4304 superfamily"/>
    <property type="match status" value="1"/>
</dbReference>